<proteinExistence type="predicted"/>
<name>A0ABQ2D0E7_9DEIO</name>
<gene>
    <name evidence="2" type="ORF">GCM10008938_25940</name>
</gene>
<evidence type="ECO:0000313" key="2">
    <source>
        <dbReference type="EMBL" id="GGJ38648.1"/>
    </source>
</evidence>
<feature type="chain" id="PRO_5046737777" description="Lipoprotein" evidence="1">
    <location>
        <begin position="21"/>
        <end position="171"/>
    </location>
</feature>
<dbReference type="EMBL" id="BMOD01000009">
    <property type="protein sequence ID" value="GGJ38648.1"/>
    <property type="molecule type" value="Genomic_DNA"/>
</dbReference>
<evidence type="ECO:0000313" key="3">
    <source>
        <dbReference type="Proteomes" id="UP000632222"/>
    </source>
</evidence>
<dbReference type="PROSITE" id="PS51257">
    <property type="entry name" value="PROKAR_LIPOPROTEIN"/>
    <property type="match status" value="1"/>
</dbReference>
<organism evidence="2 3">
    <name type="scientific">Deinococcus roseus</name>
    <dbReference type="NCBI Taxonomy" id="392414"/>
    <lineage>
        <taxon>Bacteria</taxon>
        <taxon>Thermotogati</taxon>
        <taxon>Deinococcota</taxon>
        <taxon>Deinococci</taxon>
        <taxon>Deinococcales</taxon>
        <taxon>Deinococcaceae</taxon>
        <taxon>Deinococcus</taxon>
    </lineage>
</organism>
<comment type="caution">
    <text evidence="2">The sequence shown here is derived from an EMBL/GenBank/DDBJ whole genome shotgun (WGS) entry which is preliminary data.</text>
</comment>
<evidence type="ECO:0008006" key="4">
    <source>
        <dbReference type="Google" id="ProtNLM"/>
    </source>
</evidence>
<feature type="signal peptide" evidence="1">
    <location>
        <begin position="1"/>
        <end position="20"/>
    </location>
</feature>
<dbReference type="RefSeq" id="WP_189003119.1">
    <property type="nucleotide sequence ID" value="NZ_BMOD01000009.1"/>
</dbReference>
<sequence>MKKYLLLALGVLLAACSKQIPVETTQSDITAQGSVLCSSQSVPSGYAVTSISYSYGCRTSPYAGSEYNTYVIENLSGRSSFNGACDVKLPPYGWVVTGYYNSGACKSSAYESYRYNTYNLVNTSGKTQISGVCDMSSIPSGWTVSSNYYSAACNSSSYDSYRNNTYTIRKN</sequence>
<reference evidence="3" key="1">
    <citation type="journal article" date="2019" name="Int. J. Syst. Evol. Microbiol.">
        <title>The Global Catalogue of Microorganisms (GCM) 10K type strain sequencing project: providing services to taxonomists for standard genome sequencing and annotation.</title>
        <authorList>
            <consortium name="The Broad Institute Genomics Platform"/>
            <consortium name="The Broad Institute Genome Sequencing Center for Infectious Disease"/>
            <person name="Wu L."/>
            <person name="Ma J."/>
        </authorList>
    </citation>
    <scope>NUCLEOTIDE SEQUENCE [LARGE SCALE GENOMIC DNA]</scope>
    <source>
        <strain evidence="3">JCM 14370</strain>
    </source>
</reference>
<dbReference type="Proteomes" id="UP000632222">
    <property type="component" value="Unassembled WGS sequence"/>
</dbReference>
<accession>A0ABQ2D0E7</accession>
<keyword evidence="1" id="KW-0732">Signal</keyword>
<protein>
    <recommendedName>
        <fullName evidence="4">Lipoprotein</fullName>
    </recommendedName>
</protein>
<evidence type="ECO:0000256" key="1">
    <source>
        <dbReference type="SAM" id="SignalP"/>
    </source>
</evidence>
<keyword evidence="3" id="KW-1185">Reference proteome</keyword>